<dbReference type="InterPro" id="IPR050307">
    <property type="entry name" value="Sterol_Desaturase_Related"/>
</dbReference>
<gene>
    <name evidence="7" type="ORF">B0T17DRAFT_481655</name>
</gene>
<name>A0AA39XMG5_9PEZI</name>
<dbReference type="GO" id="GO:0008610">
    <property type="term" value="P:lipid biosynthetic process"/>
    <property type="evidence" value="ECO:0007669"/>
    <property type="project" value="InterPro"/>
</dbReference>
<keyword evidence="3" id="KW-1133">Transmembrane helix</keyword>
<sequence>MDILLSLPIASYFFSSVTSWSTSVNLLFFYMTWSTLILSHSPLKIELIGTTALRILFGLTPSLVFLLFDTLLPSLSEGIKYNGASALPPRDAKSIAKLISLALFNLALETALEAGLSLGLTVLLKTPPFHTATTLPLPWQMAKHIALLFAARELLTYYIHRNVLHAHSSAPISKRKTKAPTQRIATLHHKYAHAHSAPPFSLLLLADHPFPFLLHRFIPLYLPAIALHNRLHLLTFFIFVALCTMEETLAMSGYTVVPGILMGGITRRSAVHYAKPAGNYGCWGILDWVHGTSLGGDVMADVRDEAKKHRVKERSAKKADNAGGMVQNGIEGLRRSARSRGRRSQS</sequence>
<protein>
    <submittedName>
        <fullName evidence="7">Sterol desaturase family protein</fullName>
    </submittedName>
</protein>
<dbReference type="PANTHER" id="PTHR11863">
    <property type="entry name" value="STEROL DESATURASE"/>
    <property type="match status" value="1"/>
</dbReference>
<evidence type="ECO:0000256" key="4">
    <source>
        <dbReference type="ARBA" id="ARBA00023136"/>
    </source>
</evidence>
<dbReference type="AlphaFoldDB" id="A0AA39XMG5"/>
<dbReference type="GO" id="GO:0016491">
    <property type="term" value="F:oxidoreductase activity"/>
    <property type="evidence" value="ECO:0007669"/>
    <property type="project" value="InterPro"/>
</dbReference>
<evidence type="ECO:0000313" key="7">
    <source>
        <dbReference type="EMBL" id="KAK0636751.1"/>
    </source>
</evidence>
<keyword evidence="4" id="KW-0472">Membrane</keyword>
<feature type="domain" description="Fatty acid hydroxylase" evidence="6">
    <location>
        <begin position="146"/>
        <end position="292"/>
    </location>
</feature>
<accession>A0AA39XMG5</accession>
<dbReference type="Proteomes" id="UP001174934">
    <property type="component" value="Unassembled WGS sequence"/>
</dbReference>
<dbReference type="GO" id="GO:0005506">
    <property type="term" value="F:iron ion binding"/>
    <property type="evidence" value="ECO:0007669"/>
    <property type="project" value="InterPro"/>
</dbReference>
<comment type="caution">
    <text evidence="7">The sequence shown here is derived from an EMBL/GenBank/DDBJ whole genome shotgun (WGS) entry which is preliminary data.</text>
</comment>
<feature type="compositionally biased region" description="Basic residues" evidence="5">
    <location>
        <begin position="335"/>
        <end position="346"/>
    </location>
</feature>
<evidence type="ECO:0000259" key="6">
    <source>
        <dbReference type="Pfam" id="PF04116"/>
    </source>
</evidence>
<evidence type="ECO:0000313" key="8">
    <source>
        <dbReference type="Proteomes" id="UP001174934"/>
    </source>
</evidence>
<comment type="subcellular location">
    <subcellularLocation>
        <location evidence="1">Membrane</location>
    </subcellularLocation>
</comment>
<evidence type="ECO:0000256" key="2">
    <source>
        <dbReference type="ARBA" id="ARBA00022692"/>
    </source>
</evidence>
<feature type="region of interest" description="Disordered" evidence="5">
    <location>
        <begin position="307"/>
        <end position="346"/>
    </location>
</feature>
<dbReference type="Pfam" id="PF04116">
    <property type="entry name" value="FA_hydroxylase"/>
    <property type="match status" value="1"/>
</dbReference>
<keyword evidence="2" id="KW-0812">Transmembrane</keyword>
<proteinExistence type="predicted"/>
<dbReference type="GO" id="GO:0016020">
    <property type="term" value="C:membrane"/>
    <property type="evidence" value="ECO:0007669"/>
    <property type="project" value="UniProtKB-SubCell"/>
</dbReference>
<organism evidence="7 8">
    <name type="scientific">Bombardia bombarda</name>
    <dbReference type="NCBI Taxonomy" id="252184"/>
    <lineage>
        <taxon>Eukaryota</taxon>
        <taxon>Fungi</taxon>
        <taxon>Dikarya</taxon>
        <taxon>Ascomycota</taxon>
        <taxon>Pezizomycotina</taxon>
        <taxon>Sordariomycetes</taxon>
        <taxon>Sordariomycetidae</taxon>
        <taxon>Sordariales</taxon>
        <taxon>Lasiosphaeriaceae</taxon>
        <taxon>Bombardia</taxon>
    </lineage>
</organism>
<dbReference type="EMBL" id="JAULSR010000001">
    <property type="protein sequence ID" value="KAK0636751.1"/>
    <property type="molecule type" value="Genomic_DNA"/>
</dbReference>
<dbReference type="InterPro" id="IPR006694">
    <property type="entry name" value="Fatty_acid_hydroxylase"/>
</dbReference>
<evidence type="ECO:0000256" key="1">
    <source>
        <dbReference type="ARBA" id="ARBA00004370"/>
    </source>
</evidence>
<reference evidence="7" key="1">
    <citation type="submission" date="2023-06" db="EMBL/GenBank/DDBJ databases">
        <title>Genome-scale phylogeny and comparative genomics of the fungal order Sordariales.</title>
        <authorList>
            <consortium name="Lawrence Berkeley National Laboratory"/>
            <person name="Hensen N."/>
            <person name="Bonometti L."/>
            <person name="Westerberg I."/>
            <person name="Brannstrom I.O."/>
            <person name="Guillou S."/>
            <person name="Cros-Aarteil S."/>
            <person name="Calhoun S."/>
            <person name="Haridas S."/>
            <person name="Kuo A."/>
            <person name="Mondo S."/>
            <person name="Pangilinan J."/>
            <person name="Riley R."/>
            <person name="LaButti K."/>
            <person name="Andreopoulos B."/>
            <person name="Lipzen A."/>
            <person name="Chen C."/>
            <person name="Yanf M."/>
            <person name="Daum C."/>
            <person name="Ng V."/>
            <person name="Clum A."/>
            <person name="Steindorff A."/>
            <person name="Ohm R."/>
            <person name="Martin F."/>
            <person name="Silar P."/>
            <person name="Natvig D."/>
            <person name="Lalanne C."/>
            <person name="Gautier V."/>
            <person name="Ament-velasquez S.L."/>
            <person name="Kruys A."/>
            <person name="Hutchinson M.I."/>
            <person name="Powell A.J."/>
            <person name="Barry K."/>
            <person name="Miller A.N."/>
            <person name="Grigoriev I.V."/>
            <person name="Debuchy R."/>
            <person name="Gladieux P."/>
            <person name="Thoren M.H."/>
            <person name="Johannesson H."/>
        </authorList>
    </citation>
    <scope>NUCLEOTIDE SEQUENCE</scope>
    <source>
        <strain evidence="7">SMH3391-2</strain>
    </source>
</reference>
<keyword evidence="8" id="KW-1185">Reference proteome</keyword>
<evidence type="ECO:0000256" key="5">
    <source>
        <dbReference type="SAM" id="MobiDB-lite"/>
    </source>
</evidence>
<evidence type="ECO:0000256" key="3">
    <source>
        <dbReference type="ARBA" id="ARBA00022989"/>
    </source>
</evidence>
<feature type="compositionally biased region" description="Basic and acidic residues" evidence="5">
    <location>
        <begin position="307"/>
        <end position="320"/>
    </location>
</feature>